<evidence type="ECO:0000313" key="2">
    <source>
        <dbReference type="EMBL" id="MFC5430193.1"/>
    </source>
</evidence>
<feature type="transmembrane region" description="Helical" evidence="1">
    <location>
        <begin position="12"/>
        <end position="32"/>
    </location>
</feature>
<protein>
    <recommendedName>
        <fullName evidence="4">Glycosyltransferase RgtA/B/C/D-like domain-containing protein</fullName>
    </recommendedName>
</protein>
<gene>
    <name evidence="2" type="ORF">ACFPTO_15490</name>
</gene>
<organism evidence="2 3">
    <name type="scientific">Paraburkholderia denitrificans</name>
    <dbReference type="NCBI Taxonomy" id="694025"/>
    <lineage>
        <taxon>Bacteria</taxon>
        <taxon>Pseudomonadati</taxon>
        <taxon>Pseudomonadota</taxon>
        <taxon>Betaproteobacteria</taxon>
        <taxon>Burkholderiales</taxon>
        <taxon>Burkholderiaceae</taxon>
        <taxon>Paraburkholderia</taxon>
    </lineage>
</organism>
<feature type="transmembrane region" description="Helical" evidence="1">
    <location>
        <begin position="105"/>
        <end position="129"/>
    </location>
</feature>
<comment type="caution">
    <text evidence="2">The sequence shown here is derived from an EMBL/GenBank/DDBJ whole genome shotgun (WGS) entry which is preliminary data.</text>
</comment>
<keyword evidence="1" id="KW-0472">Membrane</keyword>
<dbReference type="Proteomes" id="UP001596103">
    <property type="component" value="Unassembled WGS sequence"/>
</dbReference>
<feature type="transmembrane region" description="Helical" evidence="1">
    <location>
        <begin position="141"/>
        <end position="161"/>
    </location>
</feature>
<keyword evidence="3" id="KW-1185">Reference proteome</keyword>
<feature type="transmembrane region" description="Helical" evidence="1">
    <location>
        <begin position="167"/>
        <end position="188"/>
    </location>
</feature>
<keyword evidence="1" id="KW-1133">Transmembrane helix</keyword>
<feature type="transmembrane region" description="Helical" evidence="1">
    <location>
        <begin position="247"/>
        <end position="267"/>
    </location>
</feature>
<dbReference type="RefSeq" id="WP_377712431.1">
    <property type="nucleotide sequence ID" value="NZ_JBHSMP010000017.1"/>
</dbReference>
<reference evidence="3" key="1">
    <citation type="journal article" date="2019" name="Int. J. Syst. Evol. Microbiol.">
        <title>The Global Catalogue of Microorganisms (GCM) 10K type strain sequencing project: providing services to taxonomists for standard genome sequencing and annotation.</title>
        <authorList>
            <consortium name="The Broad Institute Genomics Platform"/>
            <consortium name="The Broad Institute Genome Sequencing Center for Infectious Disease"/>
            <person name="Wu L."/>
            <person name="Ma J."/>
        </authorList>
    </citation>
    <scope>NUCLEOTIDE SEQUENCE [LARGE SCALE GENOMIC DNA]</scope>
    <source>
        <strain evidence="3">CCUG 56042</strain>
    </source>
</reference>
<accession>A0ABW0JAR3</accession>
<evidence type="ECO:0000313" key="3">
    <source>
        <dbReference type="Proteomes" id="UP001596103"/>
    </source>
</evidence>
<evidence type="ECO:0008006" key="4">
    <source>
        <dbReference type="Google" id="ProtNLM"/>
    </source>
</evidence>
<evidence type="ECO:0000256" key="1">
    <source>
        <dbReference type="SAM" id="Phobius"/>
    </source>
</evidence>
<feature type="transmembrane region" description="Helical" evidence="1">
    <location>
        <begin position="195"/>
        <end position="212"/>
    </location>
</feature>
<dbReference type="EMBL" id="JBHSMP010000017">
    <property type="protein sequence ID" value="MFC5430193.1"/>
    <property type="molecule type" value="Genomic_DNA"/>
</dbReference>
<name>A0ABW0JAR3_9BURK</name>
<keyword evidence="1" id="KW-0812">Transmembrane</keyword>
<proteinExistence type="predicted"/>
<sequence length="365" mass="40895">MTTSHIKVKTIYIDLLFVAATVGFFHFVLHGWTVASSAQQMASYFPWRTPLDNAIRTGFPQSDFADSFWPHWNFLATQLKLHHLPLWYPFDFGATRAPETGLFGFYYPIRLVISSVLGTMSAHTAMIMLHEFLSLAFMYRFLKWLKCSTCAAIMGALIWAFNGHNIYYMSLEFPLVLSAWLPLALWAARRAAESGQLRWAVVSGVATGLTFFCGYANYIYAFGLVSACWWIYVLATTRTNQVSVKSSVTILAGAAISALCVGAAYWLPFVDVFRTSIRAPASMASQLGEAITLMQFLRGMVANAQHGREGNAASPAISRRGRDQHNRDVYRLPDADTLHELQPRVCNLLRHRHCGVVLVQSEICV</sequence>